<accession>A0A1I5FVL6</accession>
<evidence type="ECO:0000313" key="2">
    <source>
        <dbReference type="Proteomes" id="UP000199236"/>
    </source>
</evidence>
<sequence length="156" mass="17697">MMPAEIFFYHLQMQPLEATLPVLLEKCLEKGWRAFVQTGSEERAYVLDTHLWSWREDSFLAHGLHGSAHAEHQPILIAPQGVPAANEAHVRFFVDGARPEEKLTLLEGLERAILMFDGSSNEALQAARISWKALKEAGYPVTYWQQTPRGGWEKKA</sequence>
<dbReference type="Gene3D" id="3.40.50.10110">
    <property type="entry name" value="DNA polymerase III subunit chi"/>
    <property type="match status" value="1"/>
</dbReference>
<dbReference type="GO" id="GO:0032298">
    <property type="term" value="P:positive regulation of DNA-templated DNA replication initiation"/>
    <property type="evidence" value="ECO:0007669"/>
    <property type="project" value="TreeGrafter"/>
</dbReference>
<keyword evidence="2" id="KW-1185">Reference proteome</keyword>
<protein>
    <submittedName>
        <fullName evidence="1">DNA polymerase III, chi subunit</fullName>
    </submittedName>
</protein>
<dbReference type="GO" id="GO:0003887">
    <property type="term" value="F:DNA-directed DNA polymerase activity"/>
    <property type="evidence" value="ECO:0007669"/>
    <property type="project" value="InterPro"/>
</dbReference>
<dbReference type="GO" id="GO:0003677">
    <property type="term" value="F:DNA binding"/>
    <property type="evidence" value="ECO:0007669"/>
    <property type="project" value="InterPro"/>
</dbReference>
<dbReference type="GO" id="GO:0006260">
    <property type="term" value="P:DNA replication"/>
    <property type="evidence" value="ECO:0007669"/>
    <property type="project" value="InterPro"/>
</dbReference>
<dbReference type="AlphaFoldDB" id="A0A1I5FVL6"/>
<dbReference type="PANTHER" id="PTHR38767:SF1">
    <property type="entry name" value="DNA POLYMERASE III SUBUNIT CHI"/>
    <property type="match status" value="1"/>
</dbReference>
<dbReference type="Proteomes" id="UP000199236">
    <property type="component" value="Unassembled WGS sequence"/>
</dbReference>
<dbReference type="NCBIfam" id="NF004347">
    <property type="entry name" value="PRK05728.1-4"/>
    <property type="match status" value="1"/>
</dbReference>
<organism evidence="1 2">
    <name type="scientific">Cohaesibacter marisflavi</name>
    <dbReference type="NCBI Taxonomy" id="655353"/>
    <lineage>
        <taxon>Bacteria</taxon>
        <taxon>Pseudomonadati</taxon>
        <taxon>Pseudomonadota</taxon>
        <taxon>Alphaproteobacteria</taxon>
        <taxon>Hyphomicrobiales</taxon>
        <taxon>Cohaesibacteraceae</taxon>
    </lineage>
</organism>
<dbReference type="PANTHER" id="PTHR38767">
    <property type="entry name" value="DNA POLYMERASE III SUBUNIT CHI"/>
    <property type="match status" value="1"/>
</dbReference>
<name>A0A1I5FVL6_9HYPH</name>
<reference evidence="1 2" key="1">
    <citation type="submission" date="2016-10" db="EMBL/GenBank/DDBJ databases">
        <authorList>
            <person name="de Groot N.N."/>
        </authorList>
    </citation>
    <scope>NUCLEOTIDE SEQUENCE [LARGE SCALE GENOMIC DNA]</scope>
    <source>
        <strain evidence="1 2">CGMCC 1.9157</strain>
    </source>
</reference>
<dbReference type="STRING" id="655353.SAMN04488056_104225"/>
<dbReference type="EMBL" id="FOVR01000004">
    <property type="protein sequence ID" value="SFO27689.1"/>
    <property type="molecule type" value="Genomic_DNA"/>
</dbReference>
<dbReference type="InterPro" id="IPR007459">
    <property type="entry name" value="DNA_pol3_chi"/>
</dbReference>
<dbReference type="InterPro" id="IPR036768">
    <property type="entry name" value="PolIII_chi_sf"/>
</dbReference>
<proteinExistence type="predicted"/>
<gene>
    <name evidence="1" type="ORF">SAMN04488056_104225</name>
</gene>
<dbReference type="Pfam" id="PF04364">
    <property type="entry name" value="DNA_pol3_chi"/>
    <property type="match status" value="1"/>
</dbReference>
<dbReference type="SUPFAM" id="SSF102400">
    <property type="entry name" value="DNA polymerase III chi subunit"/>
    <property type="match status" value="1"/>
</dbReference>
<evidence type="ECO:0000313" key="1">
    <source>
        <dbReference type="EMBL" id="SFO27689.1"/>
    </source>
</evidence>